<dbReference type="PANTHER" id="PTHR30346">
    <property type="entry name" value="TRANSCRIPTIONAL DUAL REGULATOR HCAR-RELATED"/>
    <property type="match status" value="1"/>
</dbReference>
<organism evidence="6 7">
    <name type="scientific">Bordetella ansorpii</name>
    <dbReference type="NCBI Taxonomy" id="288768"/>
    <lineage>
        <taxon>Bacteria</taxon>
        <taxon>Pseudomonadati</taxon>
        <taxon>Pseudomonadota</taxon>
        <taxon>Betaproteobacteria</taxon>
        <taxon>Burkholderiales</taxon>
        <taxon>Alcaligenaceae</taxon>
        <taxon>Bordetella</taxon>
    </lineage>
</organism>
<evidence type="ECO:0000313" key="7">
    <source>
        <dbReference type="Proteomes" id="UP000077037"/>
    </source>
</evidence>
<dbReference type="Proteomes" id="UP000077037">
    <property type="component" value="Unassembled WGS sequence"/>
</dbReference>
<dbReference type="InterPro" id="IPR036390">
    <property type="entry name" value="WH_DNA-bd_sf"/>
</dbReference>
<dbReference type="Pfam" id="PF00126">
    <property type="entry name" value="HTH_1"/>
    <property type="match status" value="1"/>
</dbReference>
<dbReference type="CDD" id="cd08414">
    <property type="entry name" value="PBP2_LTTR_aromatics_like"/>
    <property type="match status" value="1"/>
</dbReference>
<evidence type="ECO:0000256" key="1">
    <source>
        <dbReference type="ARBA" id="ARBA00009437"/>
    </source>
</evidence>
<keyword evidence="4" id="KW-0804">Transcription</keyword>
<dbReference type="Pfam" id="PF03466">
    <property type="entry name" value="LysR_substrate"/>
    <property type="match status" value="1"/>
</dbReference>
<dbReference type="SUPFAM" id="SSF46785">
    <property type="entry name" value="Winged helix' DNA-binding domain"/>
    <property type="match status" value="1"/>
</dbReference>
<dbReference type="InterPro" id="IPR005119">
    <property type="entry name" value="LysR_subst-bd"/>
</dbReference>
<evidence type="ECO:0000256" key="3">
    <source>
        <dbReference type="ARBA" id="ARBA00023125"/>
    </source>
</evidence>
<gene>
    <name evidence="6" type="primary">benM_3</name>
    <name evidence="6" type="ORF">SAMEA1982600_03381</name>
</gene>
<sequence>MEFRQLRYFVAVAEELSFSAAARRLHVSQPPLSLQIKALEEELGSVLLERTKRHVALTEAGALFLEQARAVLRHMDRAGEVVRLASRGLAGELRLAFTASVPMFDAFPRLIHRFRSAHPQARADLAHMSTGQQLRALSDKTIDVGFLRPSLLFCAPASVATLPLWSDRLAAVLPDHHPLAQAAQPLPLTALKDEPFILFPRGLGCGLFEHVMVLTSRAGYAPRLVQEAREGATILGLVAAGMGISILPETYARSGVPGVAYRTIDTPDAASQLLLAYRPDDDAPLLRRFLDTVRESALAENASTIAASVPA</sequence>
<dbReference type="InterPro" id="IPR000847">
    <property type="entry name" value="LysR_HTH_N"/>
</dbReference>
<dbReference type="PANTHER" id="PTHR30346:SF17">
    <property type="entry name" value="LYSR FAMILY TRANSCRIPTIONAL REGULATOR"/>
    <property type="match status" value="1"/>
</dbReference>
<dbReference type="RefSeq" id="WP_066415466.1">
    <property type="nucleotide sequence ID" value="NZ_FKBS01000017.1"/>
</dbReference>
<evidence type="ECO:0000256" key="4">
    <source>
        <dbReference type="ARBA" id="ARBA00023163"/>
    </source>
</evidence>
<dbReference type="GO" id="GO:0003677">
    <property type="term" value="F:DNA binding"/>
    <property type="evidence" value="ECO:0007669"/>
    <property type="project" value="UniProtKB-KW"/>
</dbReference>
<keyword evidence="2" id="KW-0805">Transcription regulation</keyword>
<dbReference type="OrthoDB" id="9157176at2"/>
<dbReference type="Gene3D" id="3.40.190.10">
    <property type="entry name" value="Periplasmic binding protein-like II"/>
    <property type="match status" value="2"/>
</dbReference>
<dbReference type="Gene3D" id="1.10.10.10">
    <property type="entry name" value="Winged helix-like DNA-binding domain superfamily/Winged helix DNA-binding domain"/>
    <property type="match status" value="1"/>
</dbReference>
<dbReference type="PRINTS" id="PR00039">
    <property type="entry name" value="HTHLYSR"/>
</dbReference>
<feature type="domain" description="HTH lysR-type" evidence="5">
    <location>
        <begin position="1"/>
        <end position="58"/>
    </location>
</feature>
<dbReference type="SUPFAM" id="SSF53850">
    <property type="entry name" value="Periplasmic binding protein-like II"/>
    <property type="match status" value="1"/>
</dbReference>
<reference evidence="6 7" key="1">
    <citation type="submission" date="2016-03" db="EMBL/GenBank/DDBJ databases">
        <authorList>
            <consortium name="Pathogen Informatics"/>
        </authorList>
    </citation>
    <scope>NUCLEOTIDE SEQUENCE [LARGE SCALE GENOMIC DNA]</scope>
    <source>
        <strain evidence="6 7">NCTC13364</strain>
    </source>
</reference>
<dbReference type="AlphaFoldDB" id="A0A157Q8A7"/>
<evidence type="ECO:0000259" key="5">
    <source>
        <dbReference type="PROSITE" id="PS50931"/>
    </source>
</evidence>
<evidence type="ECO:0000313" key="6">
    <source>
        <dbReference type="EMBL" id="SAI42165.1"/>
    </source>
</evidence>
<accession>A0A157Q8A7</accession>
<name>A0A157Q8A7_9BORD</name>
<protein>
    <submittedName>
        <fullName evidence="6">LysR family transcriptional regulator</fullName>
    </submittedName>
</protein>
<dbReference type="InterPro" id="IPR036388">
    <property type="entry name" value="WH-like_DNA-bd_sf"/>
</dbReference>
<comment type="similarity">
    <text evidence="1">Belongs to the LysR transcriptional regulatory family.</text>
</comment>
<dbReference type="GO" id="GO:0003700">
    <property type="term" value="F:DNA-binding transcription factor activity"/>
    <property type="evidence" value="ECO:0007669"/>
    <property type="project" value="InterPro"/>
</dbReference>
<keyword evidence="3" id="KW-0238">DNA-binding</keyword>
<evidence type="ECO:0000256" key="2">
    <source>
        <dbReference type="ARBA" id="ARBA00023015"/>
    </source>
</evidence>
<dbReference type="PROSITE" id="PS50931">
    <property type="entry name" value="HTH_LYSR"/>
    <property type="match status" value="1"/>
</dbReference>
<proteinExistence type="inferred from homology"/>
<dbReference type="FunFam" id="1.10.10.10:FF:000001">
    <property type="entry name" value="LysR family transcriptional regulator"/>
    <property type="match status" value="1"/>
</dbReference>
<dbReference type="EMBL" id="FKBS01000017">
    <property type="protein sequence ID" value="SAI42165.1"/>
    <property type="molecule type" value="Genomic_DNA"/>
</dbReference>
<dbReference type="GO" id="GO:0032993">
    <property type="term" value="C:protein-DNA complex"/>
    <property type="evidence" value="ECO:0007669"/>
    <property type="project" value="TreeGrafter"/>
</dbReference>